<feature type="compositionally biased region" description="Basic and acidic residues" evidence="1">
    <location>
        <begin position="26"/>
        <end position="35"/>
    </location>
</feature>
<protein>
    <submittedName>
        <fullName evidence="2">Uncharacterized protein</fullName>
    </submittedName>
</protein>
<comment type="caution">
    <text evidence="2">The sequence shown here is derived from an EMBL/GenBank/DDBJ whole genome shotgun (WGS) entry which is preliminary data.</text>
</comment>
<evidence type="ECO:0000256" key="1">
    <source>
        <dbReference type="SAM" id="MobiDB-lite"/>
    </source>
</evidence>
<accession>A0ABR1SVE8</accession>
<evidence type="ECO:0000313" key="2">
    <source>
        <dbReference type="EMBL" id="KAK8038294.1"/>
    </source>
</evidence>
<reference evidence="2 3" key="1">
    <citation type="submission" date="2023-01" db="EMBL/GenBank/DDBJ databases">
        <title>Analysis of 21 Apiospora genomes using comparative genomics revels a genus with tremendous synthesis potential of carbohydrate active enzymes and secondary metabolites.</title>
        <authorList>
            <person name="Sorensen T."/>
        </authorList>
    </citation>
    <scope>NUCLEOTIDE SEQUENCE [LARGE SCALE GENOMIC DNA]</scope>
    <source>
        <strain evidence="2 3">CBS 135458</strain>
    </source>
</reference>
<organism evidence="2 3">
    <name type="scientific">Apiospora phragmitis</name>
    <dbReference type="NCBI Taxonomy" id="2905665"/>
    <lineage>
        <taxon>Eukaryota</taxon>
        <taxon>Fungi</taxon>
        <taxon>Dikarya</taxon>
        <taxon>Ascomycota</taxon>
        <taxon>Pezizomycotina</taxon>
        <taxon>Sordariomycetes</taxon>
        <taxon>Xylariomycetidae</taxon>
        <taxon>Amphisphaeriales</taxon>
        <taxon>Apiosporaceae</taxon>
        <taxon>Apiospora</taxon>
    </lineage>
</organism>
<keyword evidence="3" id="KW-1185">Reference proteome</keyword>
<name>A0ABR1SVE8_9PEZI</name>
<feature type="region of interest" description="Disordered" evidence="1">
    <location>
        <begin position="14"/>
        <end position="35"/>
    </location>
</feature>
<gene>
    <name evidence="2" type="ORF">PG994_015061</name>
</gene>
<dbReference type="GeneID" id="92099533"/>
<dbReference type="EMBL" id="JAQQWL010000016">
    <property type="protein sequence ID" value="KAK8038294.1"/>
    <property type="molecule type" value="Genomic_DNA"/>
</dbReference>
<dbReference type="Proteomes" id="UP001480595">
    <property type="component" value="Unassembled WGS sequence"/>
</dbReference>
<proteinExistence type="predicted"/>
<dbReference type="RefSeq" id="XP_066708146.1">
    <property type="nucleotide sequence ID" value="XM_066866470.1"/>
</dbReference>
<feature type="region of interest" description="Disordered" evidence="1">
    <location>
        <begin position="109"/>
        <end position="166"/>
    </location>
</feature>
<sequence>MDWEDSVFSSRHIHNRVGGRGGRSNAGDKSHGDGAFDVRKSFGTYEVKLGKGKRASSSTLEILRLTRDGEGMIGDLHLEGAMTATVLMTGSRKALNRVIEGLGDTNGVSSSGVSGLDIRLGNGKEDGEGNQVDDANISNDPADGADSISDTGVERQSLERATTGPF</sequence>
<evidence type="ECO:0000313" key="3">
    <source>
        <dbReference type="Proteomes" id="UP001480595"/>
    </source>
</evidence>